<protein>
    <submittedName>
        <fullName evidence="5">Serpin domain-containing protein</fullName>
    </submittedName>
</protein>
<name>A0A915HKM0_ROMCU</name>
<dbReference type="AlphaFoldDB" id="A0A915HKM0"/>
<feature type="domain" description="Serpin" evidence="3">
    <location>
        <begin position="33"/>
        <end position="404"/>
    </location>
</feature>
<sequence>MEAYISGQLAKHEKRHATRAMSSIQSGNYEFAASLGKLLATRNDGVNLFFSPASISMAIAMCHMGADGETEQQMKDVLFGKESTEQEVQQWAQSTLALQSEIKDQGIALKFANRLYAAKKYPLKNEYIQEVVRVFKSKTLTVDFAKNAEKIASEINQWVEEITNKKIQNLVPPGCLTSDVALVIINALYFKSPWFNQFSEHMTQKKKFHSSPSEQIDLDMMHMTDDGLWFEDHEVQVLEMAYAHREASMILILPKEIYGLRNVLQNLDGKKLLKWINNMTNEKVQVQIPKFKIERSFQLNDPLKCLGIKDAFGFDSSDFSKMIDDPKIKVKISEVLHKAFIEVDEKGTEAAAATMVKVVAMCCSAKIDRREPKRFVADQPFLFLLTAGRNDKRVVLFLGQYYGKDNDEM</sequence>
<keyword evidence="4" id="KW-1185">Reference proteome</keyword>
<dbReference type="CDD" id="cd19590">
    <property type="entry name" value="serpin_thermopin-like"/>
    <property type="match status" value="1"/>
</dbReference>
<dbReference type="InterPro" id="IPR023796">
    <property type="entry name" value="Serpin_dom"/>
</dbReference>
<dbReference type="Gene3D" id="3.30.497.10">
    <property type="entry name" value="Antithrombin, subunit I, domain 2"/>
    <property type="match status" value="1"/>
</dbReference>
<dbReference type="InterPro" id="IPR036186">
    <property type="entry name" value="Serpin_sf"/>
</dbReference>
<evidence type="ECO:0000313" key="5">
    <source>
        <dbReference type="WBParaSite" id="nRc.2.0.1.t02010-RA"/>
    </source>
</evidence>
<dbReference type="InterPro" id="IPR023795">
    <property type="entry name" value="Serpin_CS"/>
</dbReference>
<dbReference type="WBParaSite" id="nRc.2.0.1.t02010-RA">
    <property type="protein sequence ID" value="nRc.2.0.1.t02010-RA"/>
    <property type="gene ID" value="nRc.2.0.1.g02010"/>
</dbReference>
<evidence type="ECO:0000313" key="4">
    <source>
        <dbReference type="Proteomes" id="UP000887565"/>
    </source>
</evidence>
<dbReference type="SMART" id="SM00093">
    <property type="entry name" value="SERPIN"/>
    <property type="match status" value="1"/>
</dbReference>
<dbReference type="InterPro" id="IPR000215">
    <property type="entry name" value="Serpin_fam"/>
</dbReference>
<accession>A0A915HKM0</accession>
<comment type="similarity">
    <text evidence="1 2">Belongs to the serpin family.</text>
</comment>
<dbReference type="GO" id="GO:0005615">
    <property type="term" value="C:extracellular space"/>
    <property type="evidence" value="ECO:0007669"/>
    <property type="project" value="InterPro"/>
</dbReference>
<dbReference type="PROSITE" id="PS00284">
    <property type="entry name" value="SERPIN"/>
    <property type="match status" value="1"/>
</dbReference>
<evidence type="ECO:0000256" key="2">
    <source>
        <dbReference type="RuleBase" id="RU000411"/>
    </source>
</evidence>
<dbReference type="InterPro" id="IPR042185">
    <property type="entry name" value="Serpin_sf_2"/>
</dbReference>
<dbReference type="PANTHER" id="PTHR11461:SF211">
    <property type="entry name" value="GH10112P-RELATED"/>
    <property type="match status" value="1"/>
</dbReference>
<evidence type="ECO:0000256" key="1">
    <source>
        <dbReference type="ARBA" id="ARBA00009500"/>
    </source>
</evidence>
<proteinExistence type="inferred from homology"/>
<dbReference type="OMA" id="KGEWEDP"/>
<organism evidence="4 5">
    <name type="scientific">Romanomermis culicivorax</name>
    <name type="common">Nematode worm</name>
    <dbReference type="NCBI Taxonomy" id="13658"/>
    <lineage>
        <taxon>Eukaryota</taxon>
        <taxon>Metazoa</taxon>
        <taxon>Ecdysozoa</taxon>
        <taxon>Nematoda</taxon>
        <taxon>Enoplea</taxon>
        <taxon>Dorylaimia</taxon>
        <taxon>Mermithida</taxon>
        <taxon>Mermithoidea</taxon>
        <taxon>Mermithidae</taxon>
        <taxon>Romanomermis</taxon>
    </lineage>
</organism>
<dbReference type="SUPFAM" id="SSF56574">
    <property type="entry name" value="Serpins"/>
    <property type="match status" value="1"/>
</dbReference>
<evidence type="ECO:0000259" key="3">
    <source>
        <dbReference type="SMART" id="SM00093"/>
    </source>
</evidence>
<dbReference type="PANTHER" id="PTHR11461">
    <property type="entry name" value="SERINE PROTEASE INHIBITOR, SERPIN"/>
    <property type="match status" value="1"/>
</dbReference>
<reference evidence="5" key="1">
    <citation type="submission" date="2022-11" db="UniProtKB">
        <authorList>
            <consortium name="WormBaseParasite"/>
        </authorList>
    </citation>
    <scope>IDENTIFICATION</scope>
</reference>
<dbReference type="Proteomes" id="UP000887565">
    <property type="component" value="Unplaced"/>
</dbReference>
<dbReference type="GO" id="GO:0004867">
    <property type="term" value="F:serine-type endopeptidase inhibitor activity"/>
    <property type="evidence" value="ECO:0007669"/>
    <property type="project" value="InterPro"/>
</dbReference>
<dbReference type="InterPro" id="IPR042178">
    <property type="entry name" value="Serpin_sf_1"/>
</dbReference>
<dbReference type="Pfam" id="PF00079">
    <property type="entry name" value="Serpin"/>
    <property type="match status" value="1"/>
</dbReference>
<dbReference type="Gene3D" id="2.30.39.10">
    <property type="entry name" value="Alpha-1-antitrypsin, domain 1"/>
    <property type="match status" value="1"/>
</dbReference>